<name>A0AAE1Y719_9LAMI</name>
<dbReference type="Proteomes" id="UP001293254">
    <property type="component" value="Unassembled WGS sequence"/>
</dbReference>
<comment type="caution">
    <text evidence="2">The sequence shown here is derived from an EMBL/GenBank/DDBJ whole genome shotgun (WGS) entry which is preliminary data.</text>
</comment>
<feature type="region of interest" description="Disordered" evidence="1">
    <location>
        <begin position="43"/>
        <end position="100"/>
    </location>
</feature>
<reference evidence="2" key="1">
    <citation type="submission" date="2020-06" db="EMBL/GenBank/DDBJ databases">
        <authorList>
            <person name="Li T."/>
            <person name="Hu X."/>
            <person name="Zhang T."/>
            <person name="Song X."/>
            <person name="Zhang H."/>
            <person name="Dai N."/>
            <person name="Sheng W."/>
            <person name="Hou X."/>
            <person name="Wei L."/>
        </authorList>
    </citation>
    <scope>NUCLEOTIDE SEQUENCE</scope>
    <source>
        <strain evidence="2">3651</strain>
        <tissue evidence="2">Leaf</tissue>
    </source>
</reference>
<evidence type="ECO:0000313" key="3">
    <source>
        <dbReference type="Proteomes" id="UP001293254"/>
    </source>
</evidence>
<gene>
    <name evidence="2" type="ORF">Salat_1682000</name>
</gene>
<dbReference type="EMBL" id="JACGWO010000006">
    <property type="protein sequence ID" value="KAK4424884.1"/>
    <property type="molecule type" value="Genomic_DNA"/>
</dbReference>
<evidence type="ECO:0000313" key="2">
    <source>
        <dbReference type="EMBL" id="KAK4424884.1"/>
    </source>
</evidence>
<evidence type="ECO:0000256" key="1">
    <source>
        <dbReference type="SAM" id="MobiDB-lite"/>
    </source>
</evidence>
<proteinExistence type="predicted"/>
<protein>
    <submittedName>
        <fullName evidence="2">Uncharacterized protein</fullName>
    </submittedName>
</protein>
<sequence length="115" mass="13007">MCGVTVTVTLTSPPRGMFLCRANDLITIFVGLDLNPNLDVATRMKKGPPRRRPLDLGDSHGPNPWPRWQRRKKDGRRCPYGKGRPRRCPSIWGPLFSGRSPSLRSIAEKAEVEER</sequence>
<keyword evidence="3" id="KW-1185">Reference proteome</keyword>
<accession>A0AAE1Y719</accession>
<organism evidence="2 3">
    <name type="scientific">Sesamum alatum</name>
    <dbReference type="NCBI Taxonomy" id="300844"/>
    <lineage>
        <taxon>Eukaryota</taxon>
        <taxon>Viridiplantae</taxon>
        <taxon>Streptophyta</taxon>
        <taxon>Embryophyta</taxon>
        <taxon>Tracheophyta</taxon>
        <taxon>Spermatophyta</taxon>
        <taxon>Magnoliopsida</taxon>
        <taxon>eudicotyledons</taxon>
        <taxon>Gunneridae</taxon>
        <taxon>Pentapetalae</taxon>
        <taxon>asterids</taxon>
        <taxon>lamiids</taxon>
        <taxon>Lamiales</taxon>
        <taxon>Pedaliaceae</taxon>
        <taxon>Sesamum</taxon>
    </lineage>
</organism>
<reference evidence="2" key="2">
    <citation type="journal article" date="2024" name="Plant">
        <title>Genomic evolution and insights into agronomic trait innovations of Sesamum species.</title>
        <authorList>
            <person name="Miao H."/>
            <person name="Wang L."/>
            <person name="Qu L."/>
            <person name="Liu H."/>
            <person name="Sun Y."/>
            <person name="Le M."/>
            <person name="Wang Q."/>
            <person name="Wei S."/>
            <person name="Zheng Y."/>
            <person name="Lin W."/>
            <person name="Duan Y."/>
            <person name="Cao H."/>
            <person name="Xiong S."/>
            <person name="Wang X."/>
            <person name="Wei L."/>
            <person name="Li C."/>
            <person name="Ma Q."/>
            <person name="Ju M."/>
            <person name="Zhao R."/>
            <person name="Li G."/>
            <person name="Mu C."/>
            <person name="Tian Q."/>
            <person name="Mei H."/>
            <person name="Zhang T."/>
            <person name="Gao T."/>
            <person name="Zhang H."/>
        </authorList>
    </citation>
    <scope>NUCLEOTIDE SEQUENCE</scope>
    <source>
        <strain evidence="2">3651</strain>
    </source>
</reference>
<dbReference type="AlphaFoldDB" id="A0AAE1Y719"/>